<feature type="compositionally biased region" description="Basic and acidic residues" evidence="1">
    <location>
        <begin position="805"/>
        <end position="816"/>
    </location>
</feature>
<dbReference type="STRING" id="37992.A0A4Z0YX74"/>
<feature type="compositionally biased region" description="Polar residues" evidence="1">
    <location>
        <begin position="561"/>
        <end position="588"/>
    </location>
</feature>
<feature type="region of interest" description="Disordered" evidence="1">
    <location>
        <begin position="507"/>
        <end position="596"/>
    </location>
</feature>
<name>A0A4Z0YX74_9PEZI</name>
<feature type="compositionally biased region" description="Basic and acidic residues" evidence="1">
    <location>
        <begin position="870"/>
        <end position="879"/>
    </location>
</feature>
<organism evidence="2 3">
    <name type="scientific">Xylaria hypoxylon</name>
    <dbReference type="NCBI Taxonomy" id="37992"/>
    <lineage>
        <taxon>Eukaryota</taxon>
        <taxon>Fungi</taxon>
        <taxon>Dikarya</taxon>
        <taxon>Ascomycota</taxon>
        <taxon>Pezizomycotina</taxon>
        <taxon>Sordariomycetes</taxon>
        <taxon>Xylariomycetidae</taxon>
        <taxon>Xylariales</taxon>
        <taxon>Xylariaceae</taxon>
        <taxon>Xylaria</taxon>
    </lineage>
</organism>
<protein>
    <submittedName>
        <fullName evidence="2">Uncharacterized protein</fullName>
    </submittedName>
</protein>
<feature type="compositionally biased region" description="Polar residues" evidence="1">
    <location>
        <begin position="699"/>
        <end position="709"/>
    </location>
</feature>
<proteinExistence type="predicted"/>
<feature type="compositionally biased region" description="Low complexity" evidence="1">
    <location>
        <begin position="521"/>
        <end position="552"/>
    </location>
</feature>
<feature type="compositionally biased region" description="Low complexity" evidence="1">
    <location>
        <begin position="608"/>
        <end position="617"/>
    </location>
</feature>
<evidence type="ECO:0000313" key="3">
    <source>
        <dbReference type="Proteomes" id="UP000297716"/>
    </source>
</evidence>
<reference evidence="2 3" key="1">
    <citation type="submission" date="2019-03" db="EMBL/GenBank/DDBJ databases">
        <title>Draft genome sequence of Xylaria hypoxylon DSM 108379, a ubiquitous saprotrophic-parasitic fungi on hardwood.</title>
        <authorList>
            <person name="Buettner E."/>
            <person name="Leonhardt S."/>
            <person name="Gebauer A.M."/>
            <person name="Liers C."/>
            <person name="Hofrichter M."/>
            <person name="Kellner H."/>
        </authorList>
    </citation>
    <scope>NUCLEOTIDE SEQUENCE [LARGE SCALE GENOMIC DNA]</scope>
    <source>
        <strain evidence="2 3">DSM 108379</strain>
    </source>
</reference>
<feature type="compositionally biased region" description="Polar residues" evidence="1">
    <location>
        <begin position="306"/>
        <end position="317"/>
    </location>
</feature>
<feature type="region of interest" description="Disordered" evidence="1">
    <location>
        <begin position="1163"/>
        <end position="1246"/>
    </location>
</feature>
<feature type="compositionally biased region" description="Acidic residues" evidence="1">
    <location>
        <begin position="382"/>
        <end position="398"/>
    </location>
</feature>
<feature type="region of interest" description="Disordered" evidence="1">
    <location>
        <begin position="300"/>
        <end position="495"/>
    </location>
</feature>
<evidence type="ECO:0000256" key="1">
    <source>
        <dbReference type="SAM" id="MobiDB-lite"/>
    </source>
</evidence>
<feature type="compositionally biased region" description="Polar residues" evidence="1">
    <location>
        <begin position="905"/>
        <end position="924"/>
    </location>
</feature>
<dbReference type="OrthoDB" id="5382203at2759"/>
<dbReference type="EMBL" id="SKBN01000001">
    <property type="protein sequence ID" value="TGJ88684.1"/>
    <property type="molecule type" value="Genomic_DNA"/>
</dbReference>
<keyword evidence="3" id="KW-1185">Reference proteome</keyword>
<feature type="region of interest" description="Disordered" evidence="1">
    <location>
        <begin position="784"/>
        <end position="941"/>
    </location>
</feature>
<dbReference type="Proteomes" id="UP000297716">
    <property type="component" value="Unassembled WGS sequence"/>
</dbReference>
<feature type="region of interest" description="Disordered" evidence="1">
    <location>
        <begin position="1057"/>
        <end position="1080"/>
    </location>
</feature>
<evidence type="ECO:0000313" key="2">
    <source>
        <dbReference type="EMBL" id="TGJ88684.1"/>
    </source>
</evidence>
<dbReference type="AlphaFoldDB" id="A0A4Z0YX74"/>
<feature type="compositionally biased region" description="Basic and acidic residues" evidence="1">
    <location>
        <begin position="443"/>
        <end position="465"/>
    </location>
</feature>
<feature type="region of interest" description="Disordered" evidence="1">
    <location>
        <begin position="608"/>
        <end position="750"/>
    </location>
</feature>
<gene>
    <name evidence="2" type="ORF">E0Z10_g75</name>
</gene>
<feature type="compositionally biased region" description="Low complexity" evidence="1">
    <location>
        <begin position="481"/>
        <end position="494"/>
    </location>
</feature>
<sequence length="1246" mass="135873">MPVNALPPVDTTMASASLNGRSRALSISSDRPSVVGVYSLMSPPLSVSPEAAFIAASAASQIVTNDQDAYSATWYDQVGIEPAEATALVSNGALQLANNFVDQLLFNVLATAKSTTLASLRSAVIDTLKPKLAKDVINSADEELSEYLGGGEIETLGRSDSLEAARDWDLELVWKRTRLRCMVYSSLGDMEEEDEDYYIGQEHLDGEISDALTDPVSPAVAIFLTSILEFMGEQVLIVAGQAAFNRLRTKYEKELKDGTRRPGDVSDRIVIEELDMERVALDRTLGRLWRAWKKRIRSPMEPNFSRPFSRSSANGSGASHHRRESTTTELPVILPSQESDTTTDDQRNQPTDAQDETSVPGKSPTRREGDILDPSMLPLPDSDVEATYSDEEDSEQEELPSRPKSWFVTPHKPQVGTSFASKPSVKRTPSLPSRKKPRYGTSDVRKDESTAERTDSAEAKTRTKAETVVQAEATTSESIDTAAQSTATSVTAQTDIKADEIDGEIEEFAEEPEILTSSRVSIGGRSSPTSSESGRPSSIVLTRSSSVRSVRVIEVQGPHSRASSIESNPRSPTPRSFSLSREGSTSRTPPIVEEYDPYAVPYVTVTKTTSGTVSSLTEGLRDGSTTLAPPSRNRLPPKSIPSPILSQTSAPSKVSVITNATSPPQEERYDSFQRPTSGLRNPPMPTLPERSANRPAYIQTGSSQRTSPESPRFPRSVQSEMSSPARFKPKRTSEDSSSNRPADVARNFEQLIQSNETLQYTLTPENMRDINVSAPFQSFELDLTVRQSQSSQPNSSPKTSHKTRKSDDGKFGERSRSSSIKRSISVNKSTGLGSHPPADVAVNGKYSNGTSRASPPVSLMNRAGPTPQARDARVPRESMQDFADFIRSTGPPGANITRPTGPFAGSSNSVRSFTGPSSTKSTSMEVRRGPKLQARDAVVNTSNESSELIDFIRRGPPSTNGNNHRIPRTVAPFRNTQDSDYMMSAVGGKAVDAIIPNVRTSQASTNITEASAPSSMNSQSALLNKSNRPQLYAGNGFDEDELMPKRTQRRVRDPYAIDFSDEEEDDEDDDFGTIPKPRPKQEESMIDFLNNYQPPVEPAARPFVPPKKKSSAPNLIARLRSGSSVGLNGSSHIRKGSSVSENRSIYGRMSSRVSHAPIVAPPVADRYGSSIKPPDSPRNTSFGRVPMKKFEPREPSSGRSQTADLADFLRDSRPPPSITTFSPPSEDKTSSGFTRIFERRKKPTAY</sequence>
<accession>A0A4Z0YX74</accession>
<feature type="compositionally biased region" description="Acidic residues" evidence="1">
    <location>
        <begin position="1059"/>
        <end position="1071"/>
    </location>
</feature>
<feature type="compositionally biased region" description="Polar residues" evidence="1">
    <location>
        <begin position="647"/>
        <end position="664"/>
    </location>
</feature>
<feature type="compositionally biased region" description="Low complexity" evidence="1">
    <location>
        <begin position="787"/>
        <end position="797"/>
    </location>
</feature>
<comment type="caution">
    <text evidence="2">The sequence shown here is derived from an EMBL/GenBank/DDBJ whole genome shotgun (WGS) entry which is preliminary data.</text>
</comment>